<keyword evidence="2" id="KW-1185">Reference proteome</keyword>
<dbReference type="Proteomes" id="UP000749311">
    <property type="component" value="Unassembled WGS sequence"/>
</dbReference>
<name>A0ABX0SNN2_9ACTN</name>
<evidence type="ECO:0000313" key="2">
    <source>
        <dbReference type="Proteomes" id="UP000749311"/>
    </source>
</evidence>
<evidence type="ECO:0000313" key="1">
    <source>
        <dbReference type="EMBL" id="NIH58357.1"/>
    </source>
</evidence>
<dbReference type="RefSeq" id="WP_243864064.1">
    <property type="nucleotide sequence ID" value="NZ_BAAAOO010000004.1"/>
</dbReference>
<protein>
    <submittedName>
        <fullName evidence="1">Uncharacterized protein</fullName>
    </submittedName>
</protein>
<proteinExistence type="predicted"/>
<reference evidence="1 2" key="1">
    <citation type="submission" date="2020-02" db="EMBL/GenBank/DDBJ databases">
        <title>Sequencing the genomes of 1000 actinobacteria strains.</title>
        <authorList>
            <person name="Klenk H.-P."/>
        </authorList>
    </citation>
    <scope>NUCLEOTIDE SEQUENCE [LARGE SCALE GENOMIC DNA]</scope>
    <source>
        <strain evidence="1 2">DSM 19609</strain>
    </source>
</reference>
<sequence>MTTANSCALVLIESTANVTTSGAMLTASSDIARAPKYLTKALSPLNQMLAGPARRKDEFTLAAVPSVLT</sequence>
<dbReference type="EMBL" id="JAAMOZ010000003">
    <property type="protein sequence ID" value="NIH58357.1"/>
    <property type="molecule type" value="Genomic_DNA"/>
</dbReference>
<comment type="caution">
    <text evidence="1">The sequence shown here is derived from an EMBL/GenBank/DDBJ whole genome shotgun (WGS) entry which is preliminary data.</text>
</comment>
<accession>A0ABX0SNN2</accession>
<gene>
    <name evidence="1" type="ORF">FB473_003052</name>
</gene>
<organism evidence="1 2">
    <name type="scientific">Brooklawnia cerclae</name>
    <dbReference type="NCBI Taxonomy" id="349934"/>
    <lineage>
        <taxon>Bacteria</taxon>
        <taxon>Bacillati</taxon>
        <taxon>Actinomycetota</taxon>
        <taxon>Actinomycetes</taxon>
        <taxon>Propionibacteriales</taxon>
        <taxon>Propionibacteriaceae</taxon>
        <taxon>Brooklawnia</taxon>
    </lineage>
</organism>